<keyword evidence="1" id="KW-1133">Transmembrane helix</keyword>
<proteinExistence type="predicted"/>
<dbReference type="Proteomes" id="UP000180253">
    <property type="component" value="Unassembled WGS sequence"/>
</dbReference>
<evidence type="ECO:0000256" key="1">
    <source>
        <dbReference type="SAM" id="Phobius"/>
    </source>
</evidence>
<keyword evidence="1" id="KW-0472">Membrane</keyword>
<dbReference type="RefSeq" id="WP_070992487.1">
    <property type="nucleotide sequence ID" value="NZ_CBCSHD010000018.1"/>
</dbReference>
<comment type="caution">
    <text evidence="2">The sequence shown here is derived from an EMBL/GenBank/DDBJ whole genome shotgun (WGS) entry which is preliminary data.</text>
</comment>
<gene>
    <name evidence="2" type="ORF">BIW53_13220</name>
</gene>
<evidence type="ECO:0008006" key="4">
    <source>
        <dbReference type="Google" id="ProtNLM"/>
    </source>
</evidence>
<feature type="transmembrane region" description="Helical" evidence="1">
    <location>
        <begin position="45"/>
        <end position="64"/>
    </location>
</feature>
<protein>
    <recommendedName>
        <fullName evidence="4">DUF2834 domain-containing protein</fullName>
    </recommendedName>
</protein>
<keyword evidence="1" id="KW-0812">Transmembrane</keyword>
<keyword evidence="3" id="KW-1185">Reference proteome</keyword>
<sequence>MKHLYFVLTFLGACVPLVVLLSWLAEHGLDVVSFYYGAISHPVSLFAWLDVIVAALVLVVFIVVDGNKHQVAGRWYAIVGTLCVGVSFGFPLYLYLKERGR</sequence>
<feature type="transmembrane region" description="Helical" evidence="1">
    <location>
        <begin position="76"/>
        <end position="96"/>
    </location>
</feature>
<evidence type="ECO:0000313" key="2">
    <source>
        <dbReference type="EMBL" id="OHU94971.1"/>
    </source>
</evidence>
<dbReference type="STRING" id="327939.BIW53_13220"/>
<name>A0A1S1N6D0_9GAMM</name>
<dbReference type="EMBL" id="MNAN01000032">
    <property type="protein sequence ID" value="OHU94971.1"/>
    <property type="molecule type" value="Genomic_DNA"/>
</dbReference>
<evidence type="ECO:0000313" key="3">
    <source>
        <dbReference type="Proteomes" id="UP000180253"/>
    </source>
</evidence>
<dbReference type="InterPro" id="IPR021362">
    <property type="entry name" value="DUF2834"/>
</dbReference>
<reference evidence="2 3" key="1">
    <citation type="submission" date="2016-10" db="EMBL/GenBank/DDBJ databases">
        <title>Pseudoalteromonas amylolytica sp. nov., isolated from the surface seawater.</title>
        <authorList>
            <person name="Wu Y.-H."/>
            <person name="Cheng H."/>
            <person name="Jin X.-B."/>
            <person name="Wang C.-S."/>
            <person name="Xu X.-W."/>
        </authorList>
    </citation>
    <scope>NUCLEOTIDE SEQUENCE [LARGE SCALE GENOMIC DNA]</scope>
    <source>
        <strain evidence="2 3">JCM 12483</strain>
    </source>
</reference>
<feature type="transmembrane region" description="Helical" evidence="1">
    <location>
        <begin position="5"/>
        <end position="25"/>
    </location>
</feature>
<organism evidence="2 3">
    <name type="scientific">Pseudoalteromonas byunsanensis</name>
    <dbReference type="NCBI Taxonomy" id="327939"/>
    <lineage>
        <taxon>Bacteria</taxon>
        <taxon>Pseudomonadati</taxon>
        <taxon>Pseudomonadota</taxon>
        <taxon>Gammaproteobacteria</taxon>
        <taxon>Alteromonadales</taxon>
        <taxon>Pseudoalteromonadaceae</taxon>
        <taxon>Pseudoalteromonas</taxon>
    </lineage>
</organism>
<dbReference type="OrthoDB" id="2619901at2"/>
<dbReference type="AlphaFoldDB" id="A0A1S1N6D0"/>
<dbReference type="Pfam" id="PF11196">
    <property type="entry name" value="DUF2834"/>
    <property type="match status" value="1"/>
</dbReference>
<accession>A0A1S1N6D0</accession>